<dbReference type="Proteomes" id="UP000692954">
    <property type="component" value="Unassembled WGS sequence"/>
</dbReference>
<proteinExistence type="predicted"/>
<organism evidence="2 3">
    <name type="scientific">Paramecium sonneborni</name>
    <dbReference type="NCBI Taxonomy" id="65129"/>
    <lineage>
        <taxon>Eukaryota</taxon>
        <taxon>Sar</taxon>
        <taxon>Alveolata</taxon>
        <taxon>Ciliophora</taxon>
        <taxon>Intramacronucleata</taxon>
        <taxon>Oligohymenophorea</taxon>
        <taxon>Peniculida</taxon>
        <taxon>Parameciidae</taxon>
        <taxon>Paramecium</taxon>
    </lineage>
</organism>
<evidence type="ECO:0000313" key="3">
    <source>
        <dbReference type="Proteomes" id="UP000692954"/>
    </source>
</evidence>
<name>A0A8S1N7H7_9CILI</name>
<dbReference type="AlphaFoldDB" id="A0A8S1N7H7"/>
<feature type="signal peptide" evidence="1">
    <location>
        <begin position="1"/>
        <end position="19"/>
    </location>
</feature>
<keyword evidence="1" id="KW-0732">Signal</keyword>
<reference evidence="2" key="1">
    <citation type="submission" date="2021-01" db="EMBL/GenBank/DDBJ databases">
        <authorList>
            <consortium name="Genoscope - CEA"/>
            <person name="William W."/>
        </authorList>
    </citation>
    <scope>NUCLEOTIDE SEQUENCE</scope>
</reference>
<protein>
    <recommendedName>
        <fullName evidence="4">Mini antigen</fullName>
    </recommendedName>
</protein>
<accession>A0A8S1N7H7</accession>
<dbReference type="OrthoDB" id="303321at2759"/>
<sequence>MKIILIAFYLLALASSLSTVPLKSMYQCSCVNAMVQTDCLGEYCVWDSNTSKCSNRDCTVFLKDDCEGVPDTFNCIWNSTSNKCESFKKCSDYTFTLGNSQNCNEKLIKCEPDLDSIDSKAGTIKCKDSTQDAFLSIDNCNYLPYDACYWFVTPNGQQCLQNKTTEKCEPKTITKCSDYTSDNCNLLACYWNGTICTELTCSIIPEDECYWFYSVDLKSVNFCSLNGSSCVDLDVSALSQTQCLESTFFTYAWNTDSKKCEICVTDSDSNSNMILYGSILLAMILLQ</sequence>
<evidence type="ECO:0000313" key="2">
    <source>
        <dbReference type="EMBL" id="CAD8089117.1"/>
    </source>
</evidence>
<evidence type="ECO:0008006" key="4">
    <source>
        <dbReference type="Google" id="ProtNLM"/>
    </source>
</evidence>
<evidence type="ECO:0000256" key="1">
    <source>
        <dbReference type="SAM" id="SignalP"/>
    </source>
</evidence>
<gene>
    <name evidence="2" type="ORF">PSON_ATCC_30995.1.T0530288</name>
</gene>
<feature type="chain" id="PRO_5035721828" description="Mini antigen" evidence="1">
    <location>
        <begin position="20"/>
        <end position="287"/>
    </location>
</feature>
<comment type="caution">
    <text evidence="2">The sequence shown here is derived from an EMBL/GenBank/DDBJ whole genome shotgun (WGS) entry which is preliminary data.</text>
</comment>
<dbReference type="EMBL" id="CAJJDN010000053">
    <property type="protein sequence ID" value="CAD8089117.1"/>
    <property type="molecule type" value="Genomic_DNA"/>
</dbReference>
<keyword evidence="3" id="KW-1185">Reference proteome</keyword>